<dbReference type="Proteomes" id="UP000273307">
    <property type="component" value="Unassembled WGS sequence"/>
</dbReference>
<dbReference type="AlphaFoldDB" id="A0A498QBH1"/>
<evidence type="ECO:0000313" key="2">
    <source>
        <dbReference type="Proteomes" id="UP000273307"/>
    </source>
</evidence>
<name>A0A498QBH1_9MYCO</name>
<protein>
    <submittedName>
        <fullName evidence="1">Uncharacterized protein</fullName>
    </submittedName>
</protein>
<proteinExistence type="predicted"/>
<keyword evidence="2" id="KW-1185">Reference proteome</keyword>
<gene>
    <name evidence="1" type="ORF">LAUMK136_04442</name>
</gene>
<sequence length="54" mass="6043">MKMLAVHWTTTPLYERETCDVMGTTAVSHWIGIGMTAAEPTHIDPSLRKPIAIY</sequence>
<reference evidence="1 2" key="1">
    <citation type="submission" date="2018-09" db="EMBL/GenBank/DDBJ databases">
        <authorList>
            <person name="Tagini F."/>
        </authorList>
    </citation>
    <scope>NUCLEOTIDE SEQUENCE [LARGE SCALE GENOMIC DNA]</scope>
    <source>
        <strain evidence="1 2">MK136</strain>
    </source>
</reference>
<accession>A0A498QBH1</accession>
<evidence type="ECO:0000313" key="1">
    <source>
        <dbReference type="EMBL" id="VBA42174.1"/>
    </source>
</evidence>
<organism evidence="1 2">
    <name type="scientific">Mycobacterium attenuatum</name>
    <dbReference type="NCBI Taxonomy" id="2341086"/>
    <lineage>
        <taxon>Bacteria</taxon>
        <taxon>Bacillati</taxon>
        <taxon>Actinomycetota</taxon>
        <taxon>Actinomycetes</taxon>
        <taxon>Mycobacteriales</taxon>
        <taxon>Mycobacteriaceae</taxon>
        <taxon>Mycobacterium</taxon>
    </lineage>
</organism>
<dbReference type="EMBL" id="UPHP01000120">
    <property type="protein sequence ID" value="VBA42174.1"/>
    <property type="molecule type" value="Genomic_DNA"/>
</dbReference>